<dbReference type="CDD" id="cd00093">
    <property type="entry name" value="HTH_XRE"/>
    <property type="match status" value="1"/>
</dbReference>
<evidence type="ECO:0000259" key="3">
    <source>
        <dbReference type="PROSITE" id="PS50943"/>
    </source>
</evidence>
<keyword evidence="1" id="KW-0238">DNA-binding</keyword>
<dbReference type="PANTHER" id="PTHR46558">
    <property type="entry name" value="TRACRIPTIONAL REGULATORY PROTEIN-RELATED-RELATED"/>
    <property type="match status" value="1"/>
</dbReference>
<keyword evidence="2" id="KW-1133">Transmembrane helix</keyword>
<sequence length="139" mass="15939">MTFSDNLRTLRSNKRLTQEELAELLDVSRQAVSKWESGNGYPEMDTLIKLSELFDVSLDKLVKTQFIEDLSTSNDKNPKDDNRKKLIILAVFSFIIFATTMSSNNDTGWIILISLVSFITFQMLVFRVVKNTKSNLHSK</sequence>
<accession>A0A1X7MSR7</accession>
<dbReference type="PANTHER" id="PTHR46558:SF11">
    <property type="entry name" value="HTH-TYPE TRANSCRIPTIONAL REGULATOR XRE"/>
    <property type="match status" value="1"/>
</dbReference>
<feature type="transmembrane region" description="Helical" evidence="2">
    <location>
        <begin position="109"/>
        <end position="129"/>
    </location>
</feature>
<proteinExistence type="predicted"/>
<keyword evidence="2" id="KW-0472">Membrane</keyword>
<evidence type="ECO:0000256" key="1">
    <source>
        <dbReference type="ARBA" id="ARBA00023125"/>
    </source>
</evidence>
<dbReference type="InterPro" id="IPR001387">
    <property type="entry name" value="Cro/C1-type_HTH"/>
</dbReference>
<evidence type="ECO:0000256" key="2">
    <source>
        <dbReference type="SAM" id="Phobius"/>
    </source>
</evidence>
<dbReference type="SMART" id="SM00530">
    <property type="entry name" value="HTH_XRE"/>
    <property type="match status" value="1"/>
</dbReference>
<dbReference type="STRING" id="1073423.SAMN04488700_0379"/>
<dbReference type="EMBL" id="FXBJ01000002">
    <property type="protein sequence ID" value="SMH26993.1"/>
    <property type="molecule type" value="Genomic_DNA"/>
</dbReference>
<evidence type="ECO:0000313" key="5">
    <source>
        <dbReference type="Proteomes" id="UP000193435"/>
    </source>
</evidence>
<dbReference type="Pfam" id="PF01381">
    <property type="entry name" value="HTH_3"/>
    <property type="match status" value="1"/>
</dbReference>
<dbReference type="Gene3D" id="1.10.260.40">
    <property type="entry name" value="lambda repressor-like DNA-binding domains"/>
    <property type="match status" value="1"/>
</dbReference>
<dbReference type="Proteomes" id="UP000193435">
    <property type="component" value="Unassembled WGS sequence"/>
</dbReference>
<keyword evidence="5" id="KW-1185">Reference proteome</keyword>
<organism evidence="4 5">
    <name type="scientific">Carnobacterium iners</name>
    <dbReference type="NCBI Taxonomy" id="1073423"/>
    <lineage>
        <taxon>Bacteria</taxon>
        <taxon>Bacillati</taxon>
        <taxon>Bacillota</taxon>
        <taxon>Bacilli</taxon>
        <taxon>Lactobacillales</taxon>
        <taxon>Carnobacteriaceae</taxon>
        <taxon>Carnobacterium</taxon>
    </lineage>
</organism>
<dbReference type="AlphaFoldDB" id="A0A1X7MSR7"/>
<gene>
    <name evidence="4" type="ORF">SAMN04488700_0379</name>
</gene>
<evidence type="ECO:0000313" key="4">
    <source>
        <dbReference type="EMBL" id="SMH26993.1"/>
    </source>
</evidence>
<feature type="domain" description="HTH cro/C1-type" evidence="3">
    <location>
        <begin position="7"/>
        <end position="61"/>
    </location>
</feature>
<reference evidence="4 5" key="1">
    <citation type="submission" date="2017-04" db="EMBL/GenBank/DDBJ databases">
        <authorList>
            <person name="Afonso C.L."/>
            <person name="Miller P.J."/>
            <person name="Scott M.A."/>
            <person name="Spackman E."/>
            <person name="Goraichik I."/>
            <person name="Dimitrov K.M."/>
            <person name="Suarez D.L."/>
            <person name="Swayne D.E."/>
        </authorList>
    </citation>
    <scope>NUCLEOTIDE SEQUENCE [LARGE SCALE GENOMIC DNA]</scope>
    <source>
        <strain evidence="4 5">LMG26642</strain>
    </source>
</reference>
<dbReference type="RefSeq" id="WP_085558726.1">
    <property type="nucleotide sequence ID" value="NZ_FOAH01000056.1"/>
</dbReference>
<protein>
    <submittedName>
        <fullName evidence="4">Helix-turn-helix</fullName>
    </submittedName>
</protein>
<keyword evidence="2" id="KW-0812">Transmembrane</keyword>
<feature type="transmembrane region" description="Helical" evidence="2">
    <location>
        <begin position="86"/>
        <end position="103"/>
    </location>
</feature>
<dbReference type="PROSITE" id="PS50943">
    <property type="entry name" value="HTH_CROC1"/>
    <property type="match status" value="1"/>
</dbReference>
<dbReference type="OrthoDB" id="4427456at2"/>
<dbReference type="GO" id="GO:0003677">
    <property type="term" value="F:DNA binding"/>
    <property type="evidence" value="ECO:0007669"/>
    <property type="project" value="UniProtKB-KW"/>
</dbReference>
<dbReference type="SUPFAM" id="SSF47413">
    <property type="entry name" value="lambda repressor-like DNA-binding domains"/>
    <property type="match status" value="1"/>
</dbReference>
<dbReference type="InterPro" id="IPR010982">
    <property type="entry name" value="Lambda_DNA-bd_dom_sf"/>
</dbReference>
<name>A0A1X7MSR7_9LACT</name>